<keyword evidence="2" id="KW-0560">Oxidoreductase</keyword>
<reference evidence="4 5" key="1">
    <citation type="submission" date="2017-08" db="EMBL/GenBank/DDBJ databases">
        <title>Fine stratification of microbial communities through a metagenomic profile of the photic zone.</title>
        <authorList>
            <person name="Haro-Moreno J.M."/>
            <person name="Lopez-Perez M."/>
            <person name="De La Torre J."/>
            <person name="Picazo A."/>
            <person name="Camacho A."/>
            <person name="Rodriguez-Valera F."/>
        </authorList>
    </citation>
    <scope>NUCLEOTIDE SEQUENCE [LARGE SCALE GENOMIC DNA]</scope>
    <source>
        <strain evidence="4">MED-G28</strain>
    </source>
</reference>
<dbReference type="AlphaFoldDB" id="A0A2A5WC46"/>
<dbReference type="Gene3D" id="3.20.20.70">
    <property type="entry name" value="Aldolase class I"/>
    <property type="match status" value="1"/>
</dbReference>
<dbReference type="CDD" id="cd02803">
    <property type="entry name" value="OYE_like_FMN_family"/>
    <property type="match status" value="1"/>
</dbReference>
<dbReference type="GO" id="GO:0010181">
    <property type="term" value="F:FMN binding"/>
    <property type="evidence" value="ECO:0007669"/>
    <property type="project" value="InterPro"/>
</dbReference>
<evidence type="ECO:0000256" key="2">
    <source>
        <dbReference type="ARBA" id="ARBA00023002"/>
    </source>
</evidence>
<dbReference type="PANTHER" id="PTHR43656:SF2">
    <property type="entry name" value="BINDING OXIDOREDUCTASE, PUTATIVE (AFU_ORTHOLOGUE AFUA_2G08260)-RELATED"/>
    <property type="match status" value="1"/>
</dbReference>
<dbReference type="InterPro" id="IPR051799">
    <property type="entry name" value="NADH_flavin_oxidoreductase"/>
</dbReference>
<evidence type="ECO:0000313" key="4">
    <source>
        <dbReference type="EMBL" id="PDH33931.1"/>
    </source>
</evidence>
<evidence type="ECO:0000256" key="1">
    <source>
        <dbReference type="ARBA" id="ARBA00022630"/>
    </source>
</evidence>
<feature type="domain" description="NADH:flavin oxidoreductase/NADH oxidase N-terminal" evidence="3">
    <location>
        <begin position="3"/>
        <end position="316"/>
    </location>
</feature>
<protein>
    <submittedName>
        <fullName evidence="4">NADH:flavin oxidoreductase</fullName>
    </submittedName>
</protein>
<dbReference type="Pfam" id="PF00724">
    <property type="entry name" value="Oxidored_FMN"/>
    <property type="match status" value="1"/>
</dbReference>
<dbReference type="EMBL" id="NTJZ01000005">
    <property type="protein sequence ID" value="PDH33931.1"/>
    <property type="molecule type" value="Genomic_DNA"/>
</dbReference>
<dbReference type="GO" id="GO:0016491">
    <property type="term" value="F:oxidoreductase activity"/>
    <property type="evidence" value="ECO:0007669"/>
    <property type="project" value="UniProtKB-KW"/>
</dbReference>
<dbReference type="Proteomes" id="UP000219329">
    <property type="component" value="Unassembled WGS sequence"/>
</dbReference>
<dbReference type="InterPro" id="IPR001155">
    <property type="entry name" value="OxRdtase_FMN_N"/>
</dbReference>
<evidence type="ECO:0000259" key="3">
    <source>
        <dbReference type="Pfam" id="PF00724"/>
    </source>
</evidence>
<sequence length="359" mass="39980">MNSLFSPLDFKRGPSMKNRFMLAPLTNLQSHEDGILSDEEFHWLAMRAKGGFGLTMTCAAHVQEIGQGFPGQLGIFADKHVDGLSRLASKIKAEGSVSNCQLYHGGMRAPEDVTGCRPVCPSVNEETGARALETVEIKKLIEDFVSAAVRAEKAGFDGVELHGAHGYLLCQFFSSETNHRDDEYGGSWENRSRLLFEIIDGVREHCRDDFMLGVRLSAERFGMKLDDSVAIAQKLCADGNIDFLDMSLWDVFKEPVEEEKQGRSLLSYFSEIDRKEVRLGIAGKIRTPGEAEKAFASGVDWIMLGRAAILHHDFPKLMANDPSFEPIELPASREHLAKEGLSQKFIDYMNGWKGFVAEQ</sequence>
<organism evidence="4 5">
    <name type="scientific">OM182 bacterium MED-G28</name>
    <dbReference type="NCBI Taxonomy" id="1986256"/>
    <lineage>
        <taxon>Bacteria</taxon>
        <taxon>Pseudomonadati</taxon>
        <taxon>Pseudomonadota</taxon>
        <taxon>Gammaproteobacteria</taxon>
        <taxon>OMG group</taxon>
        <taxon>OM182 clade</taxon>
    </lineage>
</organism>
<proteinExistence type="predicted"/>
<accession>A0A2A5WC46</accession>
<keyword evidence="1" id="KW-0285">Flavoprotein</keyword>
<dbReference type="SUPFAM" id="SSF51395">
    <property type="entry name" value="FMN-linked oxidoreductases"/>
    <property type="match status" value="1"/>
</dbReference>
<gene>
    <name evidence="4" type="ORF">CNF02_06125</name>
</gene>
<evidence type="ECO:0000313" key="5">
    <source>
        <dbReference type="Proteomes" id="UP000219329"/>
    </source>
</evidence>
<name>A0A2A5WC46_9GAMM</name>
<dbReference type="PANTHER" id="PTHR43656">
    <property type="entry name" value="BINDING OXIDOREDUCTASE, PUTATIVE (AFU_ORTHOLOGUE AFUA_2G08260)-RELATED"/>
    <property type="match status" value="1"/>
</dbReference>
<comment type="caution">
    <text evidence="4">The sequence shown here is derived from an EMBL/GenBank/DDBJ whole genome shotgun (WGS) entry which is preliminary data.</text>
</comment>
<dbReference type="InterPro" id="IPR013785">
    <property type="entry name" value="Aldolase_TIM"/>
</dbReference>